<dbReference type="Proteomes" id="UP000830116">
    <property type="component" value="Chromosome"/>
</dbReference>
<evidence type="ECO:0008006" key="4">
    <source>
        <dbReference type="Google" id="ProtNLM"/>
    </source>
</evidence>
<accession>A0ABY4CE20</accession>
<evidence type="ECO:0000313" key="3">
    <source>
        <dbReference type="Proteomes" id="UP000830116"/>
    </source>
</evidence>
<reference evidence="2" key="1">
    <citation type="submission" date="2022-03" db="EMBL/GenBank/DDBJ databases">
        <title>Genome Identification and Characterization of new species Bdellovibrio reynosense LBG001 sp. nov. from a Mexico soil sample.</title>
        <authorList>
            <person name="Camilli A."/>
            <person name="Ajao Y."/>
            <person name="Guo X."/>
        </authorList>
    </citation>
    <scope>NUCLEOTIDE SEQUENCE</scope>
    <source>
        <strain evidence="2">LBG001</strain>
    </source>
</reference>
<dbReference type="RefSeq" id="WP_243536424.1">
    <property type="nucleotide sequence ID" value="NZ_CP093442.1"/>
</dbReference>
<keyword evidence="3" id="KW-1185">Reference proteome</keyword>
<protein>
    <recommendedName>
        <fullName evidence="4">Tetratricopeptide repeat protein</fullName>
    </recommendedName>
</protein>
<keyword evidence="1" id="KW-0732">Signal</keyword>
<organism evidence="2 3">
    <name type="scientific">Bdellovibrio reynosensis</name>
    <dbReference type="NCBI Taxonomy" id="2835041"/>
    <lineage>
        <taxon>Bacteria</taxon>
        <taxon>Pseudomonadati</taxon>
        <taxon>Bdellovibrionota</taxon>
        <taxon>Bdellovibrionia</taxon>
        <taxon>Bdellovibrionales</taxon>
        <taxon>Pseudobdellovibrionaceae</taxon>
        <taxon>Bdellovibrio</taxon>
    </lineage>
</organism>
<sequence length="486" mass="53268">MRILFYIFMLVSFSLPALSQELSVACSAYLDKCEKVPEPLKLAADTCAIEQKISGCEELAKNDPETAPYIRKCDAKSVCDQAANKSIDQLKGCFSGTVEIAKEFWDAIGSIPELAGKGADAIKACWQSEECRSRVYDHSVKNAAYTTMLVNPILAPLILIYMRKTNQVSDDDLKKLADVSESLIKKGKEYIEKQGMKLACYDAKTQAEMVCYGVFSVVNPAGAAGILAKTPKLAKIIKAAGSSTGKASEATVDLARAAKLTNAERVVEAEKITGRKLTPDQEAALIKAHEVAKDTGRGYGSYSAADLKEKSEILRAAGFSDQERDQLLRQGIAGMYSNAQQAHVYANTARLQADKLRVAGKIDESTASYRNAADSYEVYIKDAKVQKSERDYLVGAGLNAHAGRYDKAADYYLASKNSISRSDQKAEAVFEALRREKDELRVIAAKNPENRGAKKAYDDHRKMIEAVVNHPQFKLGDSWRAELLKP</sequence>
<proteinExistence type="predicted"/>
<evidence type="ECO:0000313" key="2">
    <source>
        <dbReference type="EMBL" id="UOF00460.1"/>
    </source>
</evidence>
<name>A0ABY4CE20_9BACT</name>
<evidence type="ECO:0000256" key="1">
    <source>
        <dbReference type="SAM" id="SignalP"/>
    </source>
</evidence>
<dbReference type="EMBL" id="CP093442">
    <property type="protein sequence ID" value="UOF00460.1"/>
    <property type="molecule type" value="Genomic_DNA"/>
</dbReference>
<feature type="signal peptide" evidence="1">
    <location>
        <begin position="1"/>
        <end position="19"/>
    </location>
</feature>
<feature type="chain" id="PRO_5047468920" description="Tetratricopeptide repeat protein" evidence="1">
    <location>
        <begin position="20"/>
        <end position="486"/>
    </location>
</feature>
<gene>
    <name evidence="2" type="ORF">MNR06_12200</name>
</gene>